<feature type="non-terminal residue" evidence="2">
    <location>
        <position position="117"/>
    </location>
</feature>
<proteinExistence type="predicted"/>
<dbReference type="EMBL" id="KK118464">
    <property type="protein sequence ID" value="KFM73019.1"/>
    <property type="molecule type" value="Genomic_DNA"/>
</dbReference>
<evidence type="ECO:0000256" key="1">
    <source>
        <dbReference type="SAM" id="Phobius"/>
    </source>
</evidence>
<evidence type="ECO:0000313" key="3">
    <source>
        <dbReference type="Proteomes" id="UP000054359"/>
    </source>
</evidence>
<keyword evidence="3" id="KW-1185">Reference proteome</keyword>
<protein>
    <submittedName>
        <fullName evidence="2">Uncharacterized protein</fullName>
    </submittedName>
</protein>
<gene>
    <name evidence="2" type="ORF">X975_16550</name>
</gene>
<keyword evidence="1" id="KW-1133">Transmembrane helix</keyword>
<evidence type="ECO:0000313" key="2">
    <source>
        <dbReference type="EMBL" id="KFM73019.1"/>
    </source>
</evidence>
<accession>A0A087U6N0</accession>
<organism evidence="2 3">
    <name type="scientific">Stegodyphus mimosarum</name>
    <name type="common">African social velvet spider</name>
    <dbReference type="NCBI Taxonomy" id="407821"/>
    <lineage>
        <taxon>Eukaryota</taxon>
        <taxon>Metazoa</taxon>
        <taxon>Ecdysozoa</taxon>
        <taxon>Arthropoda</taxon>
        <taxon>Chelicerata</taxon>
        <taxon>Arachnida</taxon>
        <taxon>Araneae</taxon>
        <taxon>Araneomorphae</taxon>
        <taxon>Entelegynae</taxon>
        <taxon>Eresoidea</taxon>
        <taxon>Eresidae</taxon>
        <taxon>Stegodyphus</taxon>
    </lineage>
</organism>
<dbReference type="AlphaFoldDB" id="A0A087U6N0"/>
<reference evidence="2 3" key="1">
    <citation type="submission" date="2013-11" db="EMBL/GenBank/DDBJ databases">
        <title>Genome sequencing of Stegodyphus mimosarum.</title>
        <authorList>
            <person name="Bechsgaard J."/>
        </authorList>
    </citation>
    <scope>NUCLEOTIDE SEQUENCE [LARGE SCALE GENOMIC DNA]</scope>
</reference>
<sequence>MDESTELINQPDAKCFTKLIIVVDVFLFLLAAWSEIGYSIFTGSSTSESILDPLKRYLFPSLSADTANKIIQTLNVVTQVLSYSDALLTIATILDVKKKRQKFVKEIKSGFRQLKYG</sequence>
<keyword evidence="1" id="KW-0472">Membrane</keyword>
<name>A0A087U6N0_STEMI</name>
<dbReference type="Proteomes" id="UP000054359">
    <property type="component" value="Unassembled WGS sequence"/>
</dbReference>
<feature type="transmembrane region" description="Helical" evidence="1">
    <location>
        <begin position="20"/>
        <end position="41"/>
    </location>
</feature>
<keyword evidence="1" id="KW-0812">Transmembrane</keyword>